<dbReference type="InterPro" id="IPR012337">
    <property type="entry name" value="RNaseH-like_sf"/>
</dbReference>
<feature type="domain" description="DUF659" evidence="2">
    <location>
        <begin position="254"/>
        <end position="404"/>
    </location>
</feature>
<organism evidence="4 5">
    <name type="scientific">Panicum virgatum</name>
    <name type="common">Blackwell switchgrass</name>
    <dbReference type="NCBI Taxonomy" id="38727"/>
    <lineage>
        <taxon>Eukaryota</taxon>
        <taxon>Viridiplantae</taxon>
        <taxon>Streptophyta</taxon>
        <taxon>Embryophyta</taxon>
        <taxon>Tracheophyta</taxon>
        <taxon>Spermatophyta</taxon>
        <taxon>Magnoliopsida</taxon>
        <taxon>Liliopsida</taxon>
        <taxon>Poales</taxon>
        <taxon>Poaceae</taxon>
        <taxon>PACMAD clade</taxon>
        <taxon>Panicoideae</taxon>
        <taxon>Panicodae</taxon>
        <taxon>Paniceae</taxon>
        <taxon>Panicinae</taxon>
        <taxon>Panicum</taxon>
        <taxon>Panicum sect. Hiantes</taxon>
    </lineage>
</organism>
<evidence type="ECO:0008006" key="6">
    <source>
        <dbReference type="Google" id="ProtNLM"/>
    </source>
</evidence>
<keyword evidence="5" id="KW-1185">Reference proteome</keyword>
<name>A0A8T0UA97_PANVG</name>
<feature type="region of interest" description="Disordered" evidence="1">
    <location>
        <begin position="25"/>
        <end position="70"/>
    </location>
</feature>
<dbReference type="Pfam" id="PF05699">
    <property type="entry name" value="Dimer_Tnp_hAT"/>
    <property type="match status" value="1"/>
</dbReference>
<evidence type="ECO:0000256" key="1">
    <source>
        <dbReference type="SAM" id="MobiDB-lite"/>
    </source>
</evidence>
<dbReference type="PANTHER" id="PTHR32166">
    <property type="entry name" value="OSJNBA0013A04.12 PROTEIN"/>
    <property type="match status" value="1"/>
</dbReference>
<dbReference type="Pfam" id="PF04937">
    <property type="entry name" value="DUF659"/>
    <property type="match status" value="1"/>
</dbReference>
<proteinExistence type="predicted"/>
<dbReference type="AlphaFoldDB" id="A0A8T0UA97"/>
<dbReference type="Proteomes" id="UP000823388">
    <property type="component" value="Chromosome 3N"/>
</dbReference>
<evidence type="ECO:0000313" key="4">
    <source>
        <dbReference type="EMBL" id="KAG2621612.1"/>
    </source>
</evidence>
<dbReference type="InterPro" id="IPR007021">
    <property type="entry name" value="DUF659"/>
</dbReference>
<dbReference type="SUPFAM" id="SSF53098">
    <property type="entry name" value="Ribonuclease H-like"/>
    <property type="match status" value="1"/>
</dbReference>
<protein>
    <recommendedName>
        <fullName evidence="6">BED-type domain-containing protein</fullName>
    </recommendedName>
</protein>
<feature type="domain" description="HAT C-terminal dimerisation" evidence="3">
    <location>
        <begin position="587"/>
        <end position="626"/>
    </location>
</feature>
<dbReference type="PANTHER" id="PTHR32166:SF74">
    <property type="entry name" value="OS05G0256350 PROTEIN"/>
    <property type="match status" value="1"/>
</dbReference>
<evidence type="ECO:0000313" key="5">
    <source>
        <dbReference type="Proteomes" id="UP000823388"/>
    </source>
</evidence>
<dbReference type="EMBL" id="CM029042">
    <property type="protein sequence ID" value="KAG2621612.1"/>
    <property type="molecule type" value="Genomic_DNA"/>
</dbReference>
<gene>
    <name evidence="4" type="ORF">PVAP13_3NG316432</name>
</gene>
<dbReference type="InterPro" id="IPR008906">
    <property type="entry name" value="HATC_C_dom"/>
</dbReference>
<evidence type="ECO:0000259" key="3">
    <source>
        <dbReference type="Pfam" id="PF05699"/>
    </source>
</evidence>
<evidence type="ECO:0000259" key="2">
    <source>
        <dbReference type="Pfam" id="PF04937"/>
    </source>
</evidence>
<comment type="caution">
    <text evidence="4">The sequence shown here is derived from an EMBL/GenBank/DDBJ whole genome shotgun (WGS) entry which is preliminary data.</text>
</comment>
<reference evidence="4" key="1">
    <citation type="submission" date="2020-05" db="EMBL/GenBank/DDBJ databases">
        <title>WGS assembly of Panicum virgatum.</title>
        <authorList>
            <person name="Lovell J.T."/>
            <person name="Jenkins J."/>
            <person name="Shu S."/>
            <person name="Juenger T.E."/>
            <person name="Schmutz J."/>
        </authorList>
    </citation>
    <scope>NUCLEOTIDE SEQUENCE</scope>
    <source>
        <strain evidence="4">AP13</strain>
    </source>
</reference>
<sequence length="660" mass="74629">MARENRAGRWAIRYSAPFLSSHTQAVTRRRSSAGSERTLAPEIARPGGESRVLLKKSAHPRGESSADAGGGWEWGRLCDPNDKNRVKCLLCGQESTAGIYRLKQHLAHVGTSIVKCPKVSEEVKQKCKRNLDETAKKKKDKQQHDREVRENVQLATTEDEVIEVESLAGSSSTPRKLGPMDKFTRPIDPKLSSAAAKMQQNINDALWKEITHQVQQCVARWVYTHAIPFNACDNDEFKEMVEAIGQFGPGFQPPTQHDFRGKLLEEEHARTKSLLQDREDEKIKHGCSIMTDAWTDMKRRSIMNLCTNTSEGTTFLKSKEMSDQSHTSEAIYELVDKAIEDVGAENVVQIVTDNASNNMGAKALLHIKRPNIFWTSCATHTINLMLQGIGNIPKFKKTIDLAKSFTIFVYGHHRTLHVCGVTRFATAYLTLQSMMEKKDCLRKMVDSKWYDLPDVKTKKGKDATATVLNICFWKDVSLCLKVFEPLVKVLRLVDGDVKPSMGYVYGELLKAKREIKEAFGNVEMNYKEVMAIVDKKMKNRLDSPLHVAAYMLNPYYSYNNPAIFSDSIVVEKFMQCVETFYYGEDASWWRLYGGGAPDLQRMAIRILSLTSSSSGCERNWSTFEQLTPDSVALVPISGYVPSLFSCQKFRFQPRRRQTSG</sequence>
<dbReference type="GO" id="GO:0046983">
    <property type="term" value="F:protein dimerization activity"/>
    <property type="evidence" value="ECO:0007669"/>
    <property type="project" value="InterPro"/>
</dbReference>
<accession>A0A8T0UA97</accession>